<proteinExistence type="predicted"/>
<dbReference type="AlphaFoldDB" id="A0A8C8W8D4"/>
<organism evidence="1 2">
    <name type="scientific">Peromyscus maniculatus bairdii</name>
    <name type="common">Prairie deer mouse</name>
    <dbReference type="NCBI Taxonomy" id="230844"/>
    <lineage>
        <taxon>Eukaryota</taxon>
        <taxon>Metazoa</taxon>
        <taxon>Chordata</taxon>
        <taxon>Craniata</taxon>
        <taxon>Vertebrata</taxon>
        <taxon>Euteleostomi</taxon>
        <taxon>Mammalia</taxon>
        <taxon>Eutheria</taxon>
        <taxon>Euarchontoglires</taxon>
        <taxon>Glires</taxon>
        <taxon>Rodentia</taxon>
        <taxon>Myomorpha</taxon>
        <taxon>Muroidea</taxon>
        <taxon>Cricetidae</taxon>
        <taxon>Neotominae</taxon>
        <taxon>Peromyscus</taxon>
    </lineage>
</organism>
<dbReference type="Proteomes" id="UP000694547">
    <property type="component" value="Chromosome 11"/>
</dbReference>
<keyword evidence="2" id="KW-1185">Reference proteome</keyword>
<protein>
    <submittedName>
        <fullName evidence="1">Uncharacterized protein</fullName>
    </submittedName>
</protein>
<evidence type="ECO:0000313" key="1">
    <source>
        <dbReference type="Ensembl" id="ENSPEMP00000037195.1"/>
    </source>
</evidence>
<accession>A0A8C8W8D4</accession>
<name>A0A8C8W8D4_PERMB</name>
<sequence>MGLKLVQSLVGHSHNFCPTFTPAHLVGRTNCILKGMWLGWCPNISTGNENSSITSLEELVKCFLLPEGPPEWMGLMHVSFTGPVMPAHTCRHLQ</sequence>
<reference evidence="1" key="3">
    <citation type="submission" date="2025-09" db="UniProtKB">
        <authorList>
            <consortium name="Ensembl"/>
        </authorList>
    </citation>
    <scope>IDENTIFICATION</scope>
</reference>
<evidence type="ECO:0000313" key="2">
    <source>
        <dbReference type="Proteomes" id="UP000694547"/>
    </source>
</evidence>
<reference evidence="1 2" key="1">
    <citation type="submission" date="2018-10" db="EMBL/GenBank/DDBJ databases">
        <title>Improved assembly of the deer mouse Peromyscus maniculatus genome.</title>
        <authorList>
            <person name="Lassance J.-M."/>
            <person name="Hoekstra H.E."/>
        </authorList>
    </citation>
    <scope>NUCLEOTIDE SEQUENCE [LARGE SCALE GENOMIC DNA]</scope>
</reference>
<dbReference type="Ensembl" id="ENSPEMT00000037958.1">
    <property type="protein sequence ID" value="ENSPEMP00000037195.1"/>
    <property type="gene ID" value="ENSPEMG00000025021.1"/>
</dbReference>
<reference evidence="1" key="2">
    <citation type="submission" date="2025-08" db="UniProtKB">
        <authorList>
            <consortium name="Ensembl"/>
        </authorList>
    </citation>
    <scope>IDENTIFICATION</scope>
</reference>